<sequence length="726" mass="79679">MTSPRASNGPSASEKTPIPEPYNHSSRAVCKQLRQIHEACGQWPWDFLPGRMPEALDKHILGPLVTAVEFACDDEHNVTLSELTEWLMGQKGDWVLTSTHSSNALDWVMYTYDKRAERWRSTNNGIGGGRPSSRARKRQHSNEEVILPRTPRPDQQSPQKKRWAETRLPTAEDVAEIEAQSEHGPESEPVALAEPELEPELELDHDMEMDVDDSNPSSDVDESTNTNARVDLRTSDHQTLDESYLVPSPHERLTINQEAIAASARRLEVARNSLKGYEDELETEREALQAINASLSEASETHEAAIHEWRDAVLKADIKQNELQQFQNLAQSFSRDTQAALEQHSQSLRQLSDEAIDVEKHAESELRRRRREFCILEDKKDTKEGIIKKISARIRRYQDDIDAEEAKHQRLLAEHYLELLSNDIIQGISIADISYAKILEIKLERDQRIWKSSIKPDCKDTMYFKKTRAMRFAPIPLVAEVMTSVDTGARATVSGVSAVKKVPAKLLPIPLVAEAVTPINSGARTAVSAVTGEKEPTRVIPIPLVSEAIKLVGNEAHTTAAGLSALVGEKDAPSRFIDSVGESWRDRAEKNVITPNIPILANVEKAGGMLIDIAGQGLKNQAENNVITSSIPLLTNINNVERDPQSSKHKEGWSSLGEYIPGAYATAYATAAVKAGASSALNVSTTIATGGVGLVGGAVAKGASAALGSVTTGIKTATFSKLPSIM</sequence>
<name>A0A395MAU0_9HYPO</name>
<feature type="compositionally biased region" description="Polar residues" evidence="2">
    <location>
        <begin position="1"/>
        <end position="14"/>
    </location>
</feature>
<evidence type="ECO:0000313" key="4">
    <source>
        <dbReference type="Proteomes" id="UP000265631"/>
    </source>
</evidence>
<feature type="region of interest" description="Disordered" evidence="2">
    <location>
        <begin position="1"/>
        <end position="23"/>
    </location>
</feature>
<organism evidence="3 4">
    <name type="scientific">Fusarium flagelliforme</name>
    <dbReference type="NCBI Taxonomy" id="2675880"/>
    <lineage>
        <taxon>Eukaryota</taxon>
        <taxon>Fungi</taxon>
        <taxon>Dikarya</taxon>
        <taxon>Ascomycota</taxon>
        <taxon>Pezizomycotina</taxon>
        <taxon>Sordariomycetes</taxon>
        <taxon>Hypocreomycetidae</taxon>
        <taxon>Hypocreales</taxon>
        <taxon>Nectriaceae</taxon>
        <taxon>Fusarium</taxon>
        <taxon>Fusarium incarnatum-equiseti species complex</taxon>
    </lineage>
</organism>
<evidence type="ECO:0000313" key="3">
    <source>
        <dbReference type="EMBL" id="RFN44403.1"/>
    </source>
</evidence>
<gene>
    <name evidence="3" type="ORF">FIE12Z_11361</name>
</gene>
<protein>
    <submittedName>
        <fullName evidence="3">Uncharacterized protein</fullName>
    </submittedName>
</protein>
<dbReference type="Proteomes" id="UP000265631">
    <property type="component" value="Unassembled WGS sequence"/>
</dbReference>
<evidence type="ECO:0000256" key="1">
    <source>
        <dbReference type="SAM" id="Coils"/>
    </source>
</evidence>
<reference evidence="3 4" key="1">
    <citation type="journal article" date="2018" name="PLoS Pathog.">
        <title>Evolution of structural diversity of trichothecenes, a family of toxins produced by plant pathogenic and entomopathogenic fungi.</title>
        <authorList>
            <person name="Proctor R.H."/>
            <person name="McCormick S.P."/>
            <person name="Kim H.S."/>
            <person name="Cardoza R.E."/>
            <person name="Stanley A.M."/>
            <person name="Lindo L."/>
            <person name="Kelly A."/>
            <person name="Brown D.W."/>
            <person name="Lee T."/>
            <person name="Vaughan M.M."/>
            <person name="Alexander N.J."/>
            <person name="Busman M."/>
            <person name="Gutierrez S."/>
        </authorList>
    </citation>
    <scope>NUCLEOTIDE SEQUENCE [LARGE SCALE GENOMIC DNA]</scope>
    <source>
        <strain evidence="3 4">NRRL 13405</strain>
    </source>
</reference>
<feature type="coiled-coil region" evidence="1">
    <location>
        <begin position="260"/>
        <end position="301"/>
    </location>
</feature>
<keyword evidence="4" id="KW-1185">Reference proteome</keyword>
<feature type="coiled-coil region" evidence="1">
    <location>
        <begin position="334"/>
        <end position="361"/>
    </location>
</feature>
<keyword evidence="1" id="KW-0175">Coiled coil</keyword>
<comment type="caution">
    <text evidence="3">The sequence shown here is derived from an EMBL/GenBank/DDBJ whole genome shotgun (WGS) entry which is preliminary data.</text>
</comment>
<dbReference type="AlphaFoldDB" id="A0A395MAU0"/>
<feature type="coiled-coil region" evidence="1">
    <location>
        <begin position="387"/>
        <end position="414"/>
    </location>
</feature>
<dbReference type="EMBL" id="PXXK01000436">
    <property type="protein sequence ID" value="RFN44403.1"/>
    <property type="molecule type" value="Genomic_DNA"/>
</dbReference>
<feature type="region of interest" description="Disordered" evidence="2">
    <location>
        <begin position="120"/>
        <end position="193"/>
    </location>
</feature>
<proteinExistence type="predicted"/>
<evidence type="ECO:0000256" key="2">
    <source>
        <dbReference type="SAM" id="MobiDB-lite"/>
    </source>
</evidence>
<accession>A0A395MAU0</accession>